<evidence type="ECO:0000313" key="3">
    <source>
        <dbReference type="Proteomes" id="UP000571183"/>
    </source>
</evidence>
<dbReference type="AlphaFoldDB" id="A0A840DE46"/>
<gene>
    <name evidence="2" type="ORF">F5897_001035</name>
</gene>
<feature type="region of interest" description="Disordered" evidence="1">
    <location>
        <begin position="111"/>
        <end position="132"/>
    </location>
</feature>
<dbReference type="Proteomes" id="UP000571183">
    <property type="component" value="Unassembled WGS sequence"/>
</dbReference>
<proteinExistence type="predicted"/>
<reference evidence="2" key="1">
    <citation type="submission" date="2020-08" db="EMBL/GenBank/DDBJ databases">
        <title>Sequencing the genomes of 1000 actinobacteria strains.</title>
        <authorList>
            <person name="Klenk H.-P."/>
        </authorList>
    </citation>
    <scope>NUCLEOTIDE SEQUENCE [LARGE SCALE GENOMIC DNA]</scope>
    <source>
        <strain evidence="2">DSM 27064</strain>
    </source>
</reference>
<protein>
    <submittedName>
        <fullName evidence="2">Uncharacterized protein</fullName>
    </submittedName>
</protein>
<comment type="caution">
    <text evidence="2">The sequence shown here is derived from an EMBL/GenBank/DDBJ whole genome shotgun (WGS) entry which is preliminary data.</text>
</comment>
<keyword evidence="3" id="KW-1185">Reference proteome</keyword>
<evidence type="ECO:0000313" key="2">
    <source>
        <dbReference type="EMBL" id="MBB4071721.1"/>
    </source>
</evidence>
<accession>A0A840DE46</accession>
<dbReference type="EMBL" id="JACIFD010000009">
    <property type="protein sequence ID" value="MBB4071721.1"/>
    <property type="molecule type" value="Genomic_DNA"/>
</dbReference>
<dbReference type="RefSeq" id="WP_183304726.1">
    <property type="nucleotide sequence ID" value="NZ_JACIFD010000009.1"/>
</dbReference>
<evidence type="ECO:0000256" key="1">
    <source>
        <dbReference type="SAM" id="MobiDB-lite"/>
    </source>
</evidence>
<sequence length="255" mass="28099">MAGIVVNLPIALLNSETFCGLSTAARAALMQAMLVTMRAETDGTTNVTQIRRTMPLDEQTAADIRQGLAELEQVGYVRLDGDTVTFPRWLDPLTEGGLGQTAMEKIRVNRKNATNRQRNKRAREKQELEKGRQLQAAVDNGQLVRAEHQQSVTGGVTRDSRVSQIKSNQIKSNLNQIQRGDDEKIKTNNQLTNEQAEHYRQAITSTSDLNTLHDLEGELHELGVLDADHYPGGGSWQALINVRGQNLTRSGFGGG</sequence>
<organism evidence="2 3">
    <name type="scientific">Canibacter oris</name>
    <dbReference type="NCBI Taxonomy" id="1365628"/>
    <lineage>
        <taxon>Bacteria</taxon>
        <taxon>Bacillati</taxon>
        <taxon>Actinomycetota</taxon>
        <taxon>Actinomycetes</taxon>
        <taxon>Micrococcales</taxon>
        <taxon>Microbacteriaceae</taxon>
        <taxon>Canibacter</taxon>
    </lineage>
</organism>
<name>A0A840DE46_9MICO</name>